<protein>
    <submittedName>
        <fullName evidence="1">5-nitroanthranilic acid aminohydrolase</fullName>
        <ecNumber evidence="1">3.5.99.8</ecNumber>
    </submittedName>
</protein>
<dbReference type="GO" id="GO:0016787">
    <property type="term" value="F:hydrolase activity"/>
    <property type="evidence" value="ECO:0007669"/>
    <property type="project" value="UniProtKB-KW"/>
</dbReference>
<dbReference type="Gene3D" id="3.30.70.360">
    <property type="match status" value="1"/>
</dbReference>
<dbReference type="InterPro" id="IPR050072">
    <property type="entry name" value="Peptidase_M20A"/>
</dbReference>
<dbReference type="STRING" id="1267766.WYH_00060"/>
<gene>
    <name evidence="1" type="primary">naaA</name>
    <name evidence="1" type="ORF">WYH_00060</name>
</gene>
<keyword evidence="1" id="KW-0378">Hydrolase</keyword>
<dbReference type="AlphaFoldDB" id="A0A0F7KPR9"/>
<evidence type="ECO:0000313" key="2">
    <source>
        <dbReference type="Proteomes" id="UP000034392"/>
    </source>
</evidence>
<evidence type="ECO:0000313" key="1">
    <source>
        <dbReference type="EMBL" id="AKH41126.1"/>
    </source>
</evidence>
<dbReference type="PATRIC" id="fig|1267766.3.peg.60"/>
<reference evidence="1" key="1">
    <citation type="submission" date="2015-05" db="EMBL/GenBank/DDBJ databases">
        <title>The complete genome of Altererythrobacter atlanticus strain 26DY36.</title>
        <authorList>
            <person name="Wu Y.-H."/>
            <person name="Cheng H."/>
            <person name="Wu X.-W."/>
        </authorList>
    </citation>
    <scope>NUCLEOTIDE SEQUENCE [LARGE SCALE GENOMIC DNA]</scope>
    <source>
        <strain evidence="1">26DY36</strain>
    </source>
</reference>
<dbReference type="KEGG" id="aay:WYH_00060"/>
<proteinExistence type="predicted"/>
<sequence>MPSLFRLNRIMTENTTNAGVPFADPAKAPYPISEQERAAIAAAIDQDELVELALELGNIPSRSREEAEAAQYVFDWMDREGFQPRRCGATPERPNIIGEYGGSGVGANLLFTAHLDTESPSGDYSQDKFRYKETTLRDPEWTQCWKDEEGRLRGYPISNDRGPMSCFMIAAKALKKAGIGLAGKCWLTACPGEIGPEPIEEFEGIDYLGKDIGAHYLFHHGGVAPDYAIAAEGTDFGLTWQGCGYAVFRVRIFGSGMFTPILETPESVSGHPNPIYRLGPVIEALHGFGRRWEAESAHETPGGLSQPKVQIASVRAGMPTDYGAGTEVCALYVEVGLAPGQKSADAYHRITAAMRDVDVQSFDVEPVVVRHGFEARPQEVAPLSGAVDAATRLARGAPLERAHPVYSSMWRDQNVFNMHGIPAVTTGMPRWRPTPEDMASSALVYALTMLAICGRDDSGLSGNETSSVYGGNDTPF</sequence>
<name>A0A0F7KPR9_9SPHN</name>
<keyword evidence="2" id="KW-1185">Reference proteome</keyword>
<dbReference type="SUPFAM" id="SSF53187">
    <property type="entry name" value="Zn-dependent exopeptidases"/>
    <property type="match status" value="1"/>
</dbReference>
<accession>A0A0F7KPR9</accession>
<dbReference type="PANTHER" id="PTHR43808">
    <property type="entry name" value="ACETYLORNITHINE DEACETYLASE"/>
    <property type="match status" value="1"/>
</dbReference>
<dbReference type="Proteomes" id="UP000034392">
    <property type="component" value="Chromosome"/>
</dbReference>
<dbReference type="Gene3D" id="3.40.630.10">
    <property type="entry name" value="Zn peptidases"/>
    <property type="match status" value="1"/>
</dbReference>
<dbReference type="EMBL" id="CP011452">
    <property type="protein sequence ID" value="AKH41126.1"/>
    <property type="molecule type" value="Genomic_DNA"/>
</dbReference>
<organism evidence="1 2">
    <name type="scientific">Croceibacterium atlanticum</name>
    <dbReference type="NCBI Taxonomy" id="1267766"/>
    <lineage>
        <taxon>Bacteria</taxon>
        <taxon>Pseudomonadati</taxon>
        <taxon>Pseudomonadota</taxon>
        <taxon>Alphaproteobacteria</taxon>
        <taxon>Sphingomonadales</taxon>
        <taxon>Erythrobacteraceae</taxon>
        <taxon>Croceibacterium</taxon>
    </lineage>
</organism>
<dbReference type="EC" id="3.5.99.8" evidence="1"/>